<reference evidence="2" key="1">
    <citation type="journal article" date="2014" name="Nat. Genet.">
        <title>A reference genome for common bean and genome-wide analysis of dual domestications.</title>
        <authorList>
            <person name="Schmutz J."/>
            <person name="McClean P.E."/>
            <person name="Mamidi S."/>
            <person name="Wu G.A."/>
            <person name="Cannon S.B."/>
            <person name="Grimwood J."/>
            <person name="Jenkins J."/>
            <person name="Shu S."/>
            <person name="Song Q."/>
            <person name="Chavarro C."/>
            <person name="Torres-Torres M."/>
            <person name="Geffroy V."/>
            <person name="Moghaddam S.M."/>
            <person name="Gao D."/>
            <person name="Abernathy B."/>
            <person name="Barry K."/>
            <person name="Blair M."/>
            <person name="Brick M.A."/>
            <person name="Chovatia M."/>
            <person name="Gepts P."/>
            <person name="Goodstein D.M."/>
            <person name="Gonzales M."/>
            <person name="Hellsten U."/>
            <person name="Hyten D.L."/>
            <person name="Jia G."/>
            <person name="Kelly J.D."/>
            <person name="Kudrna D."/>
            <person name="Lee R."/>
            <person name="Richard M.M."/>
            <person name="Miklas P.N."/>
            <person name="Osorno J.M."/>
            <person name="Rodrigues J."/>
            <person name="Thareau V."/>
            <person name="Urrea C.A."/>
            <person name="Wang M."/>
            <person name="Yu Y."/>
            <person name="Zhang M."/>
            <person name="Wing R.A."/>
            <person name="Cregan P.B."/>
            <person name="Rokhsar D.S."/>
            <person name="Jackson S.A."/>
        </authorList>
    </citation>
    <scope>NUCLEOTIDE SEQUENCE [LARGE SCALE GENOMIC DNA]</scope>
    <source>
        <strain evidence="2">cv. G19833</strain>
    </source>
</reference>
<dbReference type="OrthoDB" id="1436244at2759"/>
<protein>
    <recommendedName>
        <fullName evidence="3">DUF4283 domain-containing protein</fullName>
    </recommendedName>
</protein>
<dbReference type="Proteomes" id="UP000000226">
    <property type="component" value="Chromosome 4"/>
</dbReference>
<evidence type="ECO:0000313" key="1">
    <source>
        <dbReference type="EMBL" id="ESW24097.1"/>
    </source>
</evidence>
<name>V7C1P3_PHAVU</name>
<dbReference type="Gramene" id="ESW24097">
    <property type="protein sequence ID" value="ESW24097"/>
    <property type="gene ID" value="PHAVU_004G102600g"/>
</dbReference>
<dbReference type="AlphaFoldDB" id="V7C1P3"/>
<organism evidence="1 2">
    <name type="scientific">Phaseolus vulgaris</name>
    <name type="common">Kidney bean</name>
    <name type="synonym">French bean</name>
    <dbReference type="NCBI Taxonomy" id="3885"/>
    <lineage>
        <taxon>Eukaryota</taxon>
        <taxon>Viridiplantae</taxon>
        <taxon>Streptophyta</taxon>
        <taxon>Embryophyta</taxon>
        <taxon>Tracheophyta</taxon>
        <taxon>Spermatophyta</taxon>
        <taxon>Magnoliopsida</taxon>
        <taxon>eudicotyledons</taxon>
        <taxon>Gunneridae</taxon>
        <taxon>Pentapetalae</taxon>
        <taxon>rosids</taxon>
        <taxon>fabids</taxon>
        <taxon>Fabales</taxon>
        <taxon>Fabaceae</taxon>
        <taxon>Papilionoideae</taxon>
        <taxon>50 kb inversion clade</taxon>
        <taxon>NPAAA clade</taxon>
        <taxon>indigoferoid/millettioid clade</taxon>
        <taxon>Phaseoleae</taxon>
        <taxon>Phaseolus</taxon>
    </lineage>
</organism>
<dbReference type="EMBL" id="CM002291">
    <property type="protein sequence ID" value="ESW24097.1"/>
    <property type="molecule type" value="Genomic_DNA"/>
</dbReference>
<keyword evidence="2" id="KW-1185">Reference proteome</keyword>
<dbReference type="OMA" id="WNTIGPW"/>
<evidence type="ECO:0008006" key="3">
    <source>
        <dbReference type="Google" id="ProtNLM"/>
    </source>
</evidence>
<accession>V7C1P3</accession>
<sequence>MEEAFVGFLIPWGCLKENEVIPIKKAVATQGHRQPYGQALGNTCGIPLSQLPTPCIKGDMVAIRVEEEDYLAGLEDCKAHLHVRIILYKGNKPLTHLALNKKLHLVWNTIGPWKAIPLGKGFYEF</sequence>
<gene>
    <name evidence="1" type="ORF">PHAVU_004G102600g</name>
</gene>
<proteinExistence type="predicted"/>
<evidence type="ECO:0000313" key="2">
    <source>
        <dbReference type="Proteomes" id="UP000000226"/>
    </source>
</evidence>